<dbReference type="GO" id="GO:0016020">
    <property type="term" value="C:membrane"/>
    <property type="evidence" value="ECO:0007669"/>
    <property type="project" value="InterPro"/>
</dbReference>
<evidence type="ECO:0000313" key="3">
    <source>
        <dbReference type="EMBL" id="MBO8485206.1"/>
    </source>
</evidence>
<feature type="transmembrane region" description="Helical" evidence="1">
    <location>
        <begin position="113"/>
        <end position="134"/>
    </location>
</feature>
<dbReference type="InterPro" id="IPR037185">
    <property type="entry name" value="EmrE-like"/>
</dbReference>
<keyword evidence="1" id="KW-0812">Transmembrane</keyword>
<dbReference type="SUPFAM" id="SSF103481">
    <property type="entry name" value="Multidrug resistance efflux transporter EmrE"/>
    <property type="match status" value="2"/>
</dbReference>
<evidence type="ECO:0000259" key="2">
    <source>
        <dbReference type="Pfam" id="PF00892"/>
    </source>
</evidence>
<evidence type="ECO:0000313" key="4">
    <source>
        <dbReference type="Proteomes" id="UP000823750"/>
    </source>
</evidence>
<reference evidence="3" key="1">
    <citation type="submission" date="2020-10" db="EMBL/GenBank/DDBJ databases">
        <authorList>
            <person name="Gilroy R."/>
        </authorList>
    </citation>
    <scope>NUCLEOTIDE SEQUENCE</scope>
    <source>
        <strain evidence="3">B2-16538</strain>
    </source>
</reference>
<evidence type="ECO:0000256" key="1">
    <source>
        <dbReference type="SAM" id="Phobius"/>
    </source>
</evidence>
<dbReference type="Proteomes" id="UP000823750">
    <property type="component" value="Unassembled WGS sequence"/>
</dbReference>
<accession>A0A9D9J271</accession>
<reference evidence="3" key="2">
    <citation type="journal article" date="2021" name="PeerJ">
        <title>Extensive microbial diversity within the chicken gut microbiome revealed by metagenomics and culture.</title>
        <authorList>
            <person name="Gilroy R."/>
            <person name="Ravi A."/>
            <person name="Getino M."/>
            <person name="Pursley I."/>
            <person name="Horton D.L."/>
            <person name="Alikhan N.F."/>
            <person name="Baker D."/>
            <person name="Gharbi K."/>
            <person name="Hall N."/>
            <person name="Watson M."/>
            <person name="Adriaenssens E.M."/>
            <person name="Foster-Nyarko E."/>
            <person name="Jarju S."/>
            <person name="Secka A."/>
            <person name="Antonio M."/>
            <person name="Oren A."/>
            <person name="Chaudhuri R.R."/>
            <person name="La Ragione R."/>
            <person name="Hildebrand F."/>
            <person name="Pallen M.J."/>
        </authorList>
    </citation>
    <scope>NUCLEOTIDE SEQUENCE</scope>
    <source>
        <strain evidence="3">B2-16538</strain>
    </source>
</reference>
<protein>
    <submittedName>
        <fullName evidence="3">EamA family transporter</fullName>
    </submittedName>
</protein>
<feature type="transmembrane region" description="Helical" evidence="1">
    <location>
        <begin position="172"/>
        <end position="193"/>
    </location>
</feature>
<feature type="transmembrane region" description="Helical" evidence="1">
    <location>
        <begin position="236"/>
        <end position="256"/>
    </location>
</feature>
<dbReference type="Gene3D" id="1.10.3730.20">
    <property type="match status" value="1"/>
</dbReference>
<feature type="transmembrane region" description="Helical" evidence="1">
    <location>
        <begin position="29"/>
        <end position="49"/>
    </location>
</feature>
<name>A0A9D9J271_9BACT</name>
<feature type="transmembrane region" description="Helical" evidence="1">
    <location>
        <begin position="205"/>
        <end position="224"/>
    </location>
</feature>
<gene>
    <name evidence="3" type="ORF">IAB78_02135</name>
</gene>
<feature type="transmembrane region" description="Helical" evidence="1">
    <location>
        <begin position="141"/>
        <end position="160"/>
    </location>
</feature>
<dbReference type="Pfam" id="PF00892">
    <property type="entry name" value="EamA"/>
    <property type="match status" value="2"/>
</dbReference>
<dbReference type="InterPro" id="IPR000620">
    <property type="entry name" value="EamA_dom"/>
</dbReference>
<feature type="transmembrane region" description="Helical" evidence="1">
    <location>
        <begin position="268"/>
        <end position="285"/>
    </location>
</feature>
<dbReference type="AlphaFoldDB" id="A0A9D9J271"/>
<keyword evidence="1" id="KW-0472">Membrane</keyword>
<feature type="domain" description="EamA" evidence="2">
    <location>
        <begin position="171"/>
        <end position="308"/>
    </location>
</feature>
<proteinExistence type="predicted"/>
<comment type="caution">
    <text evidence="3">The sequence shown here is derived from an EMBL/GenBank/DDBJ whole genome shotgun (WGS) entry which is preliminary data.</text>
</comment>
<sequence>MWLALAFISAALLGLYDTSKKSALKDNAVLPVLFFNTLFATIIFSPFIISSISGAGWFSGSILDSSPYAGHPETSGSGTGSLMHAHLLVIIKSLIVLASWIFGYFGIKHLPITIVGPINATRPVLVLIGAMLIFGERLNGLQWTGVILSMISLYMLSISSKKEQVDFVHNRWIWSVAAAAVIGAVSGLYDKYIMKELSPMFVQGWYNLYQCVIMAVICAILWYPNRKHTTPLHWSWAIPLISIFISAADFAYFSALNQPDAMISVVSLIRRGSVIVSFACGIIIFKEKNLRAKALDLLLIIIGMVFIYFGSR</sequence>
<dbReference type="EMBL" id="JADILX010000037">
    <property type="protein sequence ID" value="MBO8485206.1"/>
    <property type="molecule type" value="Genomic_DNA"/>
</dbReference>
<keyword evidence="1" id="KW-1133">Transmembrane helix</keyword>
<feature type="transmembrane region" description="Helical" evidence="1">
    <location>
        <begin position="87"/>
        <end position="107"/>
    </location>
</feature>
<dbReference type="PANTHER" id="PTHR22911">
    <property type="entry name" value="ACYL-MALONYL CONDENSING ENZYME-RELATED"/>
    <property type="match status" value="1"/>
</dbReference>
<feature type="domain" description="EamA" evidence="2">
    <location>
        <begin position="2"/>
        <end position="157"/>
    </location>
</feature>
<dbReference type="PANTHER" id="PTHR22911:SF137">
    <property type="entry name" value="SOLUTE CARRIER FAMILY 35 MEMBER G2-RELATED"/>
    <property type="match status" value="1"/>
</dbReference>
<feature type="transmembrane region" description="Helical" evidence="1">
    <location>
        <begin position="291"/>
        <end position="309"/>
    </location>
</feature>
<organism evidence="3 4">
    <name type="scientific">Candidatus Cryptobacteroides excrementavium</name>
    <dbReference type="NCBI Taxonomy" id="2840759"/>
    <lineage>
        <taxon>Bacteria</taxon>
        <taxon>Pseudomonadati</taxon>
        <taxon>Bacteroidota</taxon>
        <taxon>Bacteroidia</taxon>
        <taxon>Bacteroidales</taxon>
        <taxon>Candidatus Cryptobacteroides</taxon>
    </lineage>
</organism>